<dbReference type="GO" id="GO:0006508">
    <property type="term" value="P:proteolysis"/>
    <property type="evidence" value="ECO:0007669"/>
    <property type="project" value="UniProtKB-KW"/>
</dbReference>
<feature type="signal peptide" evidence="7">
    <location>
        <begin position="1"/>
        <end position="24"/>
    </location>
</feature>
<evidence type="ECO:0000256" key="2">
    <source>
        <dbReference type="ARBA" id="ARBA00022670"/>
    </source>
</evidence>
<dbReference type="EMBL" id="JAEEGB010000007">
    <property type="protein sequence ID" value="MBI6872675.1"/>
    <property type="molecule type" value="Genomic_DNA"/>
</dbReference>
<dbReference type="Pfam" id="PF00877">
    <property type="entry name" value="NLPC_P60"/>
    <property type="match status" value="1"/>
</dbReference>
<evidence type="ECO:0000256" key="1">
    <source>
        <dbReference type="ARBA" id="ARBA00007074"/>
    </source>
</evidence>
<feature type="domain" description="NlpC/P60" evidence="8">
    <location>
        <begin position="217"/>
        <end position="334"/>
    </location>
</feature>
<dbReference type="InterPro" id="IPR038765">
    <property type="entry name" value="Papain-like_cys_pep_sf"/>
</dbReference>
<evidence type="ECO:0000256" key="6">
    <source>
        <dbReference type="SAM" id="Coils"/>
    </source>
</evidence>
<keyword evidence="5" id="KW-0788">Thiol protease</keyword>
<comment type="similarity">
    <text evidence="1">Belongs to the peptidase C40 family.</text>
</comment>
<dbReference type="GO" id="GO:0008234">
    <property type="term" value="F:cysteine-type peptidase activity"/>
    <property type="evidence" value="ECO:0007669"/>
    <property type="project" value="UniProtKB-KW"/>
</dbReference>
<keyword evidence="6" id="KW-0175">Coiled coil</keyword>
<dbReference type="Gene3D" id="3.90.1720.10">
    <property type="entry name" value="endopeptidase domain like (from Nostoc punctiforme)"/>
    <property type="match status" value="1"/>
</dbReference>
<feature type="coiled-coil region" evidence="6">
    <location>
        <begin position="145"/>
        <end position="193"/>
    </location>
</feature>
<reference evidence="9" key="1">
    <citation type="submission" date="2020-12" db="EMBL/GenBank/DDBJ databases">
        <title>Clostridium thailandense sp. nov., a novel acetogenic bacterium isolated from peat land soil in Thailand.</title>
        <authorList>
            <person name="Chaikitkaew S."/>
            <person name="Birkeland N.K."/>
        </authorList>
    </citation>
    <scope>NUCLEOTIDE SEQUENCE</scope>
    <source>
        <strain evidence="9">DSM 17425</strain>
    </source>
</reference>
<keyword evidence="2" id="KW-0645">Protease</keyword>
<evidence type="ECO:0000256" key="4">
    <source>
        <dbReference type="ARBA" id="ARBA00022801"/>
    </source>
</evidence>
<dbReference type="InterPro" id="IPR057309">
    <property type="entry name" value="PcsB_CC"/>
</dbReference>
<evidence type="ECO:0000256" key="5">
    <source>
        <dbReference type="ARBA" id="ARBA00022807"/>
    </source>
</evidence>
<evidence type="ECO:0000313" key="9">
    <source>
        <dbReference type="EMBL" id="MBI6872675.1"/>
    </source>
</evidence>
<accession>A0A934HQW8</accession>
<dbReference type="SUPFAM" id="SSF54001">
    <property type="entry name" value="Cysteine proteinases"/>
    <property type="match status" value="1"/>
</dbReference>
<dbReference type="InterPro" id="IPR051202">
    <property type="entry name" value="Peptidase_C40"/>
</dbReference>
<sequence>MNKLLKFAVATCTGVLMFSSTVLANPAANNNQTSTNESIERKIEMLDNQIEDAMSKIESNKKELNSTQSQIKNLQKEVSDTEKDIALREDIFKQRARAAYISGVDSYLDIILNSKDIQDFVWRMEAVKKIMQFDNKVMADLGSKKEKMLADQKELKDKNDKLLALKSDNEKKLSKLKIDKEDQKKMLAQAKASERNYALASTSGTSSLSRGSVSISAGSNSDVVSYAYNFLGTPYLWGGTSPSGFDCSGFTQYVYAHFGVGLGRTTYEQINDGSPVSRDQLQPGDLVLFGSSSNPHHIGIYVGNGMYIHAPHTGDVVKVSPLNRGDFLTGRRVK</sequence>
<proteinExistence type="inferred from homology"/>
<protein>
    <submittedName>
        <fullName evidence="9">C40 family peptidase</fullName>
    </submittedName>
</protein>
<evidence type="ECO:0000256" key="3">
    <source>
        <dbReference type="ARBA" id="ARBA00022729"/>
    </source>
</evidence>
<gene>
    <name evidence="9" type="ORF">I6U51_08115</name>
</gene>
<feature type="coiled-coil region" evidence="6">
    <location>
        <begin position="29"/>
        <end position="91"/>
    </location>
</feature>
<dbReference type="PANTHER" id="PTHR47053:SF1">
    <property type="entry name" value="MUREIN DD-ENDOPEPTIDASE MEPH-RELATED"/>
    <property type="match status" value="1"/>
</dbReference>
<evidence type="ECO:0000256" key="7">
    <source>
        <dbReference type="SAM" id="SignalP"/>
    </source>
</evidence>
<dbReference type="AlphaFoldDB" id="A0A934HQW8"/>
<dbReference type="PANTHER" id="PTHR47053">
    <property type="entry name" value="MUREIN DD-ENDOPEPTIDASE MEPH-RELATED"/>
    <property type="match status" value="1"/>
</dbReference>
<evidence type="ECO:0000313" key="10">
    <source>
        <dbReference type="Proteomes" id="UP000622687"/>
    </source>
</evidence>
<evidence type="ECO:0000259" key="8">
    <source>
        <dbReference type="PROSITE" id="PS51935"/>
    </source>
</evidence>
<dbReference type="PROSITE" id="PS51935">
    <property type="entry name" value="NLPC_P60"/>
    <property type="match status" value="1"/>
</dbReference>
<comment type="caution">
    <text evidence="9">The sequence shown here is derived from an EMBL/GenBank/DDBJ whole genome shotgun (WGS) entry which is preliminary data.</text>
</comment>
<name>A0A934HQW8_9CLOT</name>
<organism evidence="9 10">
    <name type="scientific">Clostridium aciditolerans</name>
    <dbReference type="NCBI Taxonomy" id="339861"/>
    <lineage>
        <taxon>Bacteria</taxon>
        <taxon>Bacillati</taxon>
        <taxon>Bacillota</taxon>
        <taxon>Clostridia</taxon>
        <taxon>Eubacteriales</taxon>
        <taxon>Clostridiaceae</taxon>
        <taxon>Clostridium</taxon>
    </lineage>
</organism>
<feature type="chain" id="PRO_5037251003" evidence="7">
    <location>
        <begin position="25"/>
        <end position="334"/>
    </location>
</feature>
<keyword evidence="10" id="KW-1185">Reference proteome</keyword>
<dbReference type="Gene3D" id="6.10.250.3150">
    <property type="match status" value="1"/>
</dbReference>
<dbReference type="Pfam" id="PF24568">
    <property type="entry name" value="CC_PcsB"/>
    <property type="match status" value="1"/>
</dbReference>
<keyword evidence="3 7" id="KW-0732">Signal</keyword>
<keyword evidence="4" id="KW-0378">Hydrolase</keyword>
<dbReference type="Proteomes" id="UP000622687">
    <property type="component" value="Unassembled WGS sequence"/>
</dbReference>
<dbReference type="InterPro" id="IPR000064">
    <property type="entry name" value="NLP_P60_dom"/>
</dbReference>